<protein>
    <submittedName>
        <fullName evidence="1">Uncharacterized protein</fullName>
    </submittedName>
</protein>
<dbReference type="Proteomes" id="UP000502665">
    <property type="component" value="Chromosome"/>
</dbReference>
<gene>
    <name evidence="1" type="ORF">G9272_16795</name>
</gene>
<organism evidence="1 2">
    <name type="scientific">Streptomyces asoensis</name>
    <dbReference type="NCBI Taxonomy" id="249586"/>
    <lineage>
        <taxon>Bacteria</taxon>
        <taxon>Bacillati</taxon>
        <taxon>Actinomycetota</taxon>
        <taxon>Actinomycetes</taxon>
        <taxon>Kitasatosporales</taxon>
        <taxon>Streptomycetaceae</taxon>
        <taxon>Streptomyces</taxon>
    </lineage>
</organism>
<proteinExistence type="predicted"/>
<name>A0A6M4WN03_9ACTN</name>
<accession>A0A6M4WN03</accession>
<reference evidence="1" key="1">
    <citation type="submission" date="2020-03" db="EMBL/GenBank/DDBJ databases">
        <title>Molecular networking-based the target discovery of potent antiproliferative macrolactams: 5/6/7/16 polycyclic ansamycins and glycosylated trienomycin from Streptomyces cacaoi subsp. asoensis.</title>
        <authorList>
            <person name="Liu L.-L."/>
        </authorList>
    </citation>
    <scope>NUCLEOTIDE SEQUENCE [LARGE SCALE GENOMIC DNA]</scope>
    <source>
        <strain evidence="1">H2S5</strain>
    </source>
</reference>
<sequence length="143" mass="14847">MDQAKATTPTPTTMQADARASYDRATALAARLVDRSRVLPMSVDVATFGGPYIVRLHFGPGLEAGRAVLDIASTADGDAVRDEAASCTGDWIECRTVIDGVPVVARALLTKAHADELMQQTPPTPAAPAAQPVPLAASALARP</sequence>
<dbReference type="AlphaFoldDB" id="A0A6M4WN03"/>
<evidence type="ECO:0000313" key="2">
    <source>
        <dbReference type="Proteomes" id="UP000502665"/>
    </source>
</evidence>
<dbReference type="RefSeq" id="WP_171397318.1">
    <property type="nucleotide sequence ID" value="NZ_CP049838.1"/>
</dbReference>
<evidence type="ECO:0000313" key="1">
    <source>
        <dbReference type="EMBL" id="QJT01764.1"/>
    </source>
</evidence>
<keyword evidence="2" id="KW-1185">Reference proteome</keyword>
<dbReference type="EMBL" id="CP049838">
    <property type="protein sequence ID" value="QJT01764.1"/>
    <property type="molecule type" value="Genomic_DNA"/>
</dbReference>